<dbReference type="PANTHER" id="PTHR33418">
    <property type="entry name" value="HELICASE-ASSOCIATED"/>
    <property type="match status" value="1"/>
</dbReference>
<feature type="domain" description="Helicase-associated" evidence="1">
    <location>
        <begin position="82"/>
        <end position="145"/>
    </location>
</feature>
<dbReference type="InterPro" id="IPR005114">
    <property type="entry name" value="Helicase_assoc"/>
</dbReference>
<dbReference type="Gene3D" id="6.10.140.530">
    <property type="match status" value="5"/>
</dbReference>
<feature type="domain" description="Helicase-associated" evidence="1">
    <location>
        <begin position="155"/>
        <end position="220"/>
    </location>
</feature>
<dbReference type="RefSeq" id="WP_280763496.1">
    <property type="nucleotide sequence ID" value="NZ_JARXVC010000020.1"/>
</dbReference>
<accession>A0ABT6MIX8</accession>
<feature type="domain" description="Helicase-associated" evidence="1">
    <location>
        <begin position="5"/>
        <end position="68"/>
    </location>
</feature>
<comment type="caution">
    <text evidence="2">The sequence shown here is derived from an EMBL/GenBank/DDBJ whole genome shotgun (WGS) entry which is preliminary data.</text>
</comment>
<gene>
    <name evidence="2" type="ORF">M2280_005525</name>
</gene>
<name>A0ABT6MIX8_9NOCA</name>
<keyword evidence="3" id="KW-1185">Reference proteome</keyword>
<feature type="domain" description="Helicase-associated" evidence="1">
    <location>
        <begin position="306"/>
        <end position="370"/>
    </location>
</feature>
<evidence type="ECO:0000313" key="2">
    <source>
        <dbReference type="EMBL" id="MDH6284267.1"/>
    </source>
</evidence>
<feature type="domain" description="Helicase-associated" evidence="1">
    <location>
        <begin position="229"/>
        <end position="294"/>
    </location>
</feature>
<feature type="domain" description="Helicase-associated" evidence="1">
    <location>
        <begin position="381"/>
        <end position="423"/>
    </location>
</feature>
<evidence type="ECO:0000313" key="3">
    <source>
        <dbReference type="Proteomes" id="UP001160334"/>
    </source>
</evidence>
<reference evidence="2 3" key="1">
    <citation type="submission" date="2023-04" db="EMBL/GenBank/DDBJ databases">
        <title>Forest soil microbial communities from Buena Vista Peninsula, Colon Province, Panama.</title>
        <authorList>
            <person name="Bouskill N."/>
        </authorList>
    </citation>
    <scope>NUCLEOTIDE SEQUENCE [LARGE SCALE GENOMIC DNA]</scope>
    <source>
        <strain evidence="2 3">CFH S0262</strain>
    </source>
</reference>
<organism evidence="2 3">
    <name type="scientific">Prescottella agglutinans</name>
    <dbReference type="NCBI Taxonomy" id="1644129"/>
    <lineage>
        <taxon>Bacteria</taxon>
        <taxon>Bacillati</taxon>
        <taxon>Actinomycetota</taxon>
        <taxon>Actinomycetes</taxon>
        <taxon>Mycobacteriales</taxon>
        <taxon>Nocardiaceae</taxon>
        <taxon>Prescottella</taxon>
    </lineage>
</organism>
<dbReference type="PANTHER" id="PTHR33418:SF1">
    <property type="entry name" value="HELICASE-ASSOCIATED DOMAIN-CONTAINING PROTEIN"/>
    <property type="match status" value="1"/>
</dbReference>
<dbReference type="Proteomes" id="UP001160334">
    <property type="component" value="Unassembled WGS sequence"/>
</dbReference>
<dbReference type="Pfam" id="PF03457">
    <property type="entry name" value="HA"/>
    <property type="match status" value="6"/>
</dbReference>
<protein>
    <recommendedName>
        <fullName evidence="1">Helicase-associated domain-containing protein</fullName>
    </recommendedName>
</protein>
<dbReference type="EMBL" id="JARXVC010000020">
    <property type="protein sequence ID" value="MDH6284267.1"/>
    <property type="molecule type" value="Genomic_DNA"/>
</dbReference>
<proteinExistence type="predicted"/>
<evidence type="ECO:0000259" key="1">
    <source>
        <dbReference type="Pfam" id="PF03457"/>
    </source>
</evidence>
<sequence>MVVSHDTRFAAGLAHLDEFIAEHGHANVTEGYRCEDGFNLGSWVNNRRRSRRAGRPTPSPDQVRLLDDRAFDWNPRGPRESGFEAALAHLDDFIAEHGHANVPYRYRCEDGYTLGAWVRDRRSLRRAGQSPPSPDQVRLLDDRGFDWNPGNSWRDTRFAAGLARLDDFVAEYGHSNVPSGYRCVDGYNLGTWVSSRRSRRRVGHATPTVDQVRQLDERGFDWNPGVPGDTRFAAGLARLDEFIAGHGHANVPREYKCADGFNLGVWVTSRRASRRAGRATPTPDQIRQLDERGFDWNPATHRQSQQPFDVGLAHLDEFIAEYGHATVPDAYQCPDGYNFGKWVGSRRSARRAGRAIPTPDQIRRLDERGFDWNPATRVQRERAFKVGVAHLEKFVAEHGHADVPLRYRARDGFNLGAWVNDRR</sequence>